<dbReference type="Pfam" id="PF04248">
    <property type="entry name" value="NTP_transf_9"/>
    <property type="match status" value="1"/>
</dbReference>
<keyword evidence="3" id="KW-1185">Reference proteome</keyword>
<dbReference type="EMBL" id="BNAG01000006">
    <property type="protein sequence ID" value="GHE75448.1"/>
    <property type="molecule type" value="Genomic_DNA"/>
</dbReference>
<feature type="domain" description="DUF427" evidence="1">
    <location>
        <begin position="1"/>
        <end position="87"/>
    </location>
</feature>
<evidence type="ECO:0000313" key="2">
    <source>
        <dbReference type="EMBL" id="GHE75448.1"/>
    </source>
</evidence>
<dbReference type="Gene3D" id="2.170.150.40">
    <property type="entry name" value="Domain of unknown function (DUF427)"/>
    <property type="match status" value="1"/>
</dbReference>
<reference evidence="3" key="1">
    <citation type="journal article" date="2019" name="Int. J. Syst. Evol. Microbiol.">
        <title>The Global Catalogue of Microorganisms (GCM) 10K type strain sequencing project: providing services to taxonomists for standard genome sequencing and annotation.</title>
        <authorList>
            <consortium name="The Broad Institute Genomics Platform"/>
            <consortium name="The Broad Institute Genome Sequencing Center for Infectious Disease"/>
            <person name="Wu L."/>
            <person name="Ma J."/>
        </authorList>
    </citation>
    <scope>NUCLEOTIDE SEQUENCE [LARGE SCALE GENOMIC DNA]</scope>
    <source>
        <strain evidence="3">CGMCC 1.15111</strain>
    </source>
</reference>
<accession>A0ABQ3I9F0</accession>
<dbReference type="InterPro" id="IPR038694">
    <property type="entry name" value="DUF427_sf"/>
</dbReference>
<evidence type="ECO:0000313" key="3">
    <source>
        <dbReference type="Proteomes" id="UP000658258"/>
    </source>
</evidence>
<dbReference type="InterPro" id="IPR007361">
    <property type="entry name" value="DUF427"/>
</dbReference>
<comment type="caution">
    <text evidence="2">The sequence shown here is derived from an EMBL/GenBank/DDBJ whole genome shotgun (WGS) entry which is preliminary data.</text>
</comment>
<protein>
    <recommendedName>
        <fullName evidence="1">DUF427 domain-containing protein</fullName>
    </recommendedName>
</protein>
<name>A0ABQ3I9F0_9BACT</name>
<organism evidence="2 3">
    <name type="scientific">Roseivirga thermotolerans</name>
    <dbReference type="NCBI Taxonomy" id="1758176"/>
    <lineage>
        <taxon>Bacteria</taxon>
        <taxon>Pseudomonadati</taxon>
        <taxon>Bacteroidota</taxon>
        <taxon>Cytophagia</taxon>
        <taxon>Cytophagales</taxon>
        <taxon>Roseivirgaceae</taxon>
        <taxon>Roseivirga</taxon>
    </lineage>
</organism>
<evidence type="ECO:0000259" key="1">
    <source>
        <dbReference type="Pfam" id="PF04248"/>
    </source>
</evidence>
<dbReference type="PANTHER" id="PTHR34310">
    <property type="entry name" value="DUF427 DOMAIN PROTEIN (AFU_ORTHOLOGUE AFUA_3G02220)"/>
    <property type="match status" value="1"/>
</dbReference>
<gene>
    <name evidence="2" type="ORF">GCM10011340_35380</name>
</gene>
<dbReference type="Proteomes" id="UP000658258">
    <property type="component" value="Unassembled WGS sequence"/>
</dbReference>
<dbReference type="PANTHER" id="PTHR34310:SF5">
    <property type="entry name" value="DUF427 DOMAIN PROTEIN (AFU_ORTHOLOGUE AFUA_3G02220)"/>
    <property type="match status" value="1"/>
</dbReference>
<proteinExistence type="predicted"/>
<sequence length="93" mass="10675">MKAIWNNQILAESNDTIVIEGNHYFPPQSINKTFFKPSNTHTHCPWKGEASYYNLEVNGKINQDAAWYYPVTKEAAKPIEGYIAFWKGVEVIP</sequence>
<dbReference type="RefSeq" id="WP_189631651.1">
    <property type="nucleotide sequence ID" value="NZ_BNAG01000006.1"/>
</dbReference>